<feature type="non-terminal residue" evidence="1">
    <location>
        <position position="161"/>
    </location>
</feature>
<comment type="caution">
    <text evidence="1">The sequence shown here is derived from an EMBL/GenBank/DDBJ whole genome shotgun (WGS) entry which is preliminary data.</text>
</comment>
<dbReference type="AlphaFoldDB" id="X1RNA1"/>
<accession>X1RNA1</accession>
<feature type="non-terminal residue" evidence="1">
    <location>
        <position position="1"/>
    </location>
</feature>
<reference evidence="1" key="1">
    <citation type="journal article" date="2014" name="Front. Microbiol.">
        <title>High frequency of phylogenetically diverse reductive dehalogenase-homologous genes in deep subseafloor sedimentary metagenomes.</title>
        <authorList>
            <person name="Kawai M."/>
            <person name="Futagami T."/>
            <person name="Toyoda A."/>
            <person name="Takaki Y."/>
            <person name="Nishi S."/>
            <person name="Hori S."/>
            <person name="Arai W."/>
            <person name="Tsubouchi T."/>
            <person name="Morono Y."/>
            <person name="Uchiyama I."/>
            <person name="Ito T."/>
            <person name="Fujiyama A."/>
            <person name="Inagaki F."/>
            <person name="Takami H."/>
        </authorList>
    </citation>
    <scope>NUCLEOTIDE SEQUENCE</scope>
    <source>
        <strain evidence="1">Expedition CK06-06</strain>
    </source>
</reference>
<evidence type="ECO:0000313" key="1">
    <source>
        <dbReference type="EMBL" id="GAI56979.1"/>
    </source>
</evidence>
<protein>
    <submittedName>
        <fullName evidence="1">Uncharacterized protein</fullName>
    </submittedName>
</protein>
<sequence length="161" mass="18519">DENRRDIIKGKIKTQILENETFKPSVQLYSILDEAIRGNPVGPLLLEQCYEICKKHGVSQNILTEVREHSNNNAKKFLYQLLSRDEKIVKLKGLLEEGPTKFENCVKQFFETDNPSDTHRQAFVSLVNIAVWARPDKESLPLLPARYHLFVRAPEGIFVSL</sequence>
<name>X1RNA1_9ZZZZ</name>
<proteinExistence type="predicted"/>
<gene>
    <name evidence="1" type="ORF">S06H3_62000</name>
</gene>
<dbReference type="EMBL" id="BARV01040770">
    <property type="protein sequence ID" value="GAI56979.1"/>
    <property type="molecule type" value="Genomic_DNA"/>
</dbReference>
<organism evidence="1">
    <name type="scientific">marine sediment metagenome</name>
    <dbReference type="NCBI Taxonomy" id="412755"/>
    <lineage>
        <taxon>unclassified sequences</taxon>
        <taxon>metagenomes</taxon>
        <taxon>ecological metagenomes</taxon>
    </lineage>
</organism>